<dbReference type="PANTHER" id="PTHR43311:SF1">
    <property type="entry name" value="GLUTAMYL-Q TRNA(ASP) SYNTHETASE"/>
    <property type="match status" value="1"/>
</dbReference>
<name>A0A2U1SPU5_METSR</name>
<keyword evidence="1 7" id="KW-0436">Ligase</keyword>
<evidence type="ECO:0000256" key="7">
    <source>
        <dbReference type="RuleBase" id="RU363037"/>
    </source>
</evidence>
<evidence type="ECO:0000256" key="6">
    <source>
        <dbReference type="ARBA" id="ARBA00023146"/>
    </source>
</evidence>
<keyword evidence="3 7" id="KW-0547">Nucleotide-binding</keyword>
<dbReference type="InterPro" id="IPR020058">
    <property type="entry name" value="Glu/Gln-tRNA-synth_Ib_cat-dom"/>
</dbReference>
<evidence type="ECO:0000313" key="10">
    <source>
        <dbReference type="Proteomes" id="UP000245137"/>
    </source>
</evidence>
<dbReference type="RefSeq" id="WP_108917553.1">
    <property type="nucleotide sequence ID" value="NZ_BGJY01000011.1"/>
</dbReference>
<dbReference type="Gene3D" id="3.40.50.620">
    <property type="entry name" value="HUPs"/>
    <property type="match status" value="1"/>
</dbReference>
<dbReference type="InterPro" id="IPR001412">
    <property type="entry name" value="aa-tRNA-synth_I_CS"/>
</dbReference>
<evidence type="ECO:0000256" key="2">
    <source>
        <dbReference type="ARBA" id="ARBA00022723"/>
    </source>
</evidence>
<feature type="domain" description="Glutamyl/glutaminyl-tRNA synthetase class Ib catalytic" evidence="8">
    <location>
        <begin position="11"/>
        <end position="110"/>
    </location>
</feature>
<organism evidence="9 10">
    <name type="scientific">Methylosinus sporium</name>
    <dbReference type="NCBI Taxonomy" id="428"/>
    <lineage>
        <taxon>Bacteria</taxon>
        <taxon>Pseudomonadati</taxon>
        <taxon>Pseudomonadota</taxon>
        <taxon>Alphaproteobacteria</taxon>
        <taxon>Hyphomicrobiales</taxon>
        <taxon>Methylocystaceae</taxon>
        <taxon>Methylosinus</taxon>
    </lineage>
</organism>
<evidence type="ECO:0000313" key="9">
    <source>
        <dbReference type="EMBL" id="PWB93629.1"/>
    </source>
</evidence>
<proteinExistence type="inferred from homology"/>
<sequence length="272" mass="29688">MSGDGTRKIFRFAPSPNGYLHLGHAFSALLDFDLARREGGRFLLRIEDIDAGRARPQFEAAIYEDLAWLGLSWEEPVRRQSEHLEDYAAALAELDALGLLYSCVCSRADIARSSIGRDLDGAPLYPGTCRGKGLARAGANLRLDMAKAAALVGGEVSWREHGKVIVAPPQDWGDVVLGRKDIGTSYHIAVVVDDALQGVTDVVRGRDLFEATRIQRLLQELLGLPAPAYRHHAMVLDEDGRKLAKSRLSKPLRELRAEGATPADVRAMVGLA</sequence>
<protein>
    <submittedName>
        <fullName evidence="9">tRNA glutamyl-Q(34) synthetase GluQRS</fullName>
    </submittedName>
</protein>
<dbReference type="SUPFAM" id="SSF52374">
    <property type="entry name" value="Nucleotidylyl transferase"/>
    <property type="match status" value="1"/>
</dbReference>
<dbReference type="AlphaFoldDB" id="A0A2U1SPU5"/>
<keyword evidence="10" id="KW-1185">Reference proteome</keyword>
<accession>A0A2U1SPU5</accession>
<keyword evidence="6 7" id="KW-0030">Aminoacyl-tRNA synthetase</keyword>
<dbReference type="PROSITE" id="PS00178">
    <property type="entry name" value="AA_TRNA_LIGASE_I"/>
    <property type="match status" value="1"/>
</dbReference>
<feature type="domain" description="Glutamyl/glutaminyl-tRNA synthetase class Ib catalytic" evidence="8">
    <location>
        <begin position="165"/>
        <end position="260"/>
    </location>
</feature>
<evidence type="ECO:0000256" key="5">
    <source>
        <dbReference type="ARBA" id="ARBA00022840"/>
    </source>
</evidence>
<dbReference type="EMBL" id="PUIV01000018">
    <property type="protein sequence ID" value="PWB93629.1"/>
    <property type="molecule type" value="Genomic_DNA"/>
</dbReference>
<dbReference type="InterPro" id="IPR014729">
    <property type="entry name" value="Rossmann-like_a/b/a_fold"/>
</dbReference>
<dbReference type="InterPro" id="IPR049940">
    <property type="entry name" value="GluQ/Sye"/>
</dbReference>
<reference evidence="9 10" key="1">
    <citation type="journal article" date="2018" name="Appl. Microbiol. Biotechnol.">
        <title>Co-cultivation of the strictly anaerobic methanogen Methanosarcina barkeri with aerobic methanotrophs in an oxygen-limited membrane bioreactor.</title>
        <authorList>
            <person name="In 't Zandt M.H."/>
            <person name="van den Bosch T.J.M."/>
            <person name="Rijkers R."/>
            <person name="van Kessel M.A.H.J."/>
            <person name="Jetten M.S.M."/>
            <person name="Welte C.U."/>
        </authorList>
    </citation>
    <scope>NUCLEOTIDE SEQUENCE [LARGE SCALE GENOMIC DNA]</scope>
    <source>
        <strain evidence="9 10">DSM 17706</strain>
    </source>
</reference>
<dbReference type="Pfam" id="PF00749">
    <property type="entry name" value="tRNA-synt_1c"/>
    <property type="match status" value="2"/>
</dbReference>
<gene>
    <name evidence="9" type="ORF">C5689_12250</name>
</gene>
<dbReference type="NCBIfam" id="NF004315">
    <property type="entry name" value="PRK05710.1-4"/>
    <property type="match status" value="1"/>
</dbReference>
<comment type="similarity">
    <text evidence="7">Belongs to the class-I aminoacyl-tRNA synthetase family.</text>
</comment>
<comment type="caution">
    <text evidence="9">The sequence shown here is derived from an EMBL/GenBank/DDBJ whole genome shotgun (WGS) entry which is preliminary data.</text>
</comment>
<dbReference type="OrthoDB" id="9807503at2"/>
<dbReference type="InterPro" id="IPR000924">
    <property type="entry name" value="Glu/Gln-tRNA-synth"/>
</dbReference>
<evidence type="ECO:0000256" key="1">
    <source>
        <dbReference type="ARBA" id="ARBA00022598"/>
    </source>
</evidence>
<evidence type="ECO:0000259" key="8">
    <source>
        <dbReference type="Pfam" id="PF00749"/>
    </source>
</evidence>
<dbReference type="GO" id="GO:0004818">
    <property type="term" value="F:glutamate-tRNA ligase activity"/>
    <property type="evidence" value="ECO:0007669"/>
    <property type="project" value="TreeGrafter"/>
</dbReference>
<keyword evidence="4" id="KW-0862">Zinc</keyword>
<keyword evidence="5 7" id="KW-0067">ATP-binding</keyword>
<dbReference type="PANTHER" id="PTHR43311">
    <property type="entry name" value="GLUTAMATE--TRNA LIGASE"/>
    <property type="match status" value="1"/>
</dbReference>
<dbReference type="GO" id="GO:0005829">
    <property type="term" value="C:cytosol"/>
    <property type="evidence" value="ECO:0007669"/>
    <property type="project" value="TreeGrafter"/>
</dbReference>
<dbReference type="PRINTS" id="PR00987">
    <property type="entry name" value="TRNASYNTHGLU"/>
</dbReference>
<dbReference type="GO" id="GO:0006424">
    <property type="term" value="P:glutamyl-tRNA aminoacylation"/>
    <property type="evidence" value="ECO:0007669"/>
    <property type="project" value="TreeGrafter"/>
</dbReference>
<dbReference type="Proteomes" id="UP000245137">
    <property type="component" value="Unassembled WGS sequence"/>
</dbReference>
<keyword evidence="2" id="KW-0479">Metal-binding</keyword>
<evidence type="ECO:0000256" key="4">
    <source>
        <dbReference type="ARBA" id="ARBA00022833"/>
    </source>
</evidence>
<evidence type="ECO:0000256" key="3">
    <source>
        <dbReference type="ARBA" id="ARBA00022741"/>
    </source>
</evidence>
<keyword evidence="7" id="KW-0648">Protein biosynthesis</keyword>
<dbReference type="GO" id="GO:0005524">
    <property type="term" value="F:ATP binding"/>
    <property type="evidence" value="ECO:0007669"/>
    <property type="project" value="UniProtKB-KW"/>
</dbReference>